<dbReference type="InterPro" id="IPR052906">
    <property type="entry name" value="Type_IV_Methyl-Rstrct_Enzyme"/>
</dbReference>
<dbReference type="OrthoDB" id="9797274at2"/>
<dbReference type="InterPro" id="IPR011856">
    <property type="entry name" value="tRNA_endonuc-like_dom_sf"/>
</dbReference>
<dbReference type="PANTHER" id="PTHR30015">
    <property type="entry name" value="MRR RESTRICTION SYSTEM PROTEIN"/>
    <property type="match status" value="1"/>
</dbReference>
<comment type="caution">
    <text evidence="3">The sequence shown here is derived from an EMBL/GenBank/DDBJ whole genome shotgun (WGS) entry which is preliminary data.</text>
</comment>
<accession>A0A429ZKE1</accession>
<protein>
    <recommendedName>
        <fullName evidence="2">Restriction endonuclease type IV Mrr domain-containing protein</fullName>
    </recommendedName>
</protein>
<dbReference type="GO" id="GO:0009307">
    <property type="term" value="P:DNA restriction-modification system"/>
    <property type="evidence" value="ECO:0007669"/>
    <property type="project" value="InterPro"/>
</dbReference>
<dbReference type="Proteomes" id="UP000288490">
    <property type="component" value="Unassembled WGS sequence"/>
</dbReference>
<proteinExistence type="predicted"/>
<dbReference type="Gene3D" id="3.40.1350.10">
    <property type="match status" value="1"/>
</dbReference>
<evidence type="ECO:0000313" key="3">
    <source>
        <dbReference type="EMBL" id="RST94126.1"/>
    </source>
</evidence>
<sequence>MQRKIQHLLIDDELRKIDDMTGRQFELYLAKLLTINGYQTEVTQASGDQGVDIIAKKNGQTYAIQAKRYVNSVSNKAVQEVFSGKQYYNLQHAIVVTNNTFTKSAKELADKTHVTLMDREDLRKLIENAINIKPEKFML</sequence>
<name>A0A429ZKE1_9ENTE</name>
<evidence type="ECO:0000313" key="4">
    <source>
        <dbReference type="Proteomes" id="UP000288490"/>
    </source>
</evidence>
<evidence type="ECO:0000256" key="1">
    <source>
        <dbReference type="ARBA" id="ARBA00022801"/>
    </source>
</evidence>
<dbReference type="GO" id="GO:0003677">
    <property type="term" value="F:DNA binding"/>
    <property type="evidence" value="ECO:0007669"/>
    <property type="project" value="InterPro"/>
</dbReference>
<feature type="domain" description="Restriction endonuclease type IV Mrr" evidence="2">
    <location>
        <begin position="17"/>
        <end position="126"/>
    </location>
</feature>
<gene>
    <name evidence="3" type="ORF">CBF36_06870</name>
</gene>
<dbReference type="GO" id="GO:0015666">
    <property type="term" value="F:restriction endodeoxyribonuclease activity"/>
    <property type="evidence" value="ECO:0007669"/>
    <property type="project" value="TreeGrafter"/>
</dbReference>
<dbReference type="EMBL" id="NGJT01000010">
    <property type="protein sequence ID" value="RST94126.1"/>
    <property type="molecule type" value="Genomic_DNA"/>
</dbReference>
<dbReference type="InterPro" id="IPR007560">
    <property type="entry name" value="Restrct_endonuc_IV_Mrr"/>
</dbReference>
<organism evidence="3 4">
    <name type="scientific">Vagococcus bubulae</name>
    <dbReference type="NCBI Taxonomy" id="1977868"/>
    <lineage>
        <taxon>Bacteria</taxon>
        <taxon>Bacillati</taxon>
        <taxon>Bacillota</taxon>
        <taxon>Bacilli</taxon>
        <taxon>Lactobacillales</taxon>
        <taxon>Enterococcaceae</taxon>
        <taxon>Vagococcus</taxon>
    </lineage>
</organism>
<dbReference type="Pfam" id="PF04471">
    <property type="entry name" value="Mrr_cat"/>
    <property type="match status" value="1"/>
</dbReference>
<keyword evidence="1" id="KW-0378">Hydrolase</keyword>
<dbReference type="InterPro" id="IPR011335">
    <property type="entry name" value="Restrct_endonuc-II-like"/>
</dbReference>
<dbReference type="AlphaFoldDB" id="A0A429ZKE1"/>
<dbReference type="SUPFAM" id="SSF52980">
    <property type="entry name" value="Restriction endonuclease-like"/>
    <property type="match status" value="1"/>
</dbReference>
<keyword evidence="4" id="KW-1185">Reference proteome</keyword>
<evidence type="ECO:0000259" key="2">
    <source>
        <dbReference type="Pfam" id="PF04471"/>
    </source>
</evidence>
<reference evidence="3 4" key="1">
    <citation type="submission" date="2017-05" db="EMBL/GenBank/DDBJ databases">
        <title>Vagococcus spp. assemblies.</title>
        <authorList>
            <person name="Gulvik C.A."/>
        </authorList>
    </citation>
    <scope>NUCLEOTIDE SEQUENCE [LARGE SCALE GENOMIC DNA]</scope>
    <source>
        <strain evidence="3 4">SS1994</strain>
    </source>
</reference>
<dbReference type="PANTHER" id="PTHR30015:SF6">
    <property type="entry name" value="SLL1429 PROTEIN"/>
    <property type="match status" value="1"/>
</dbReference>